<keyword evidence="2 6" id="KW-0889">Transcription antitermination</keyword>
<evidence type="ECO:0000256" key="4">
    <source>
        <dbReference type="ARBA" id="ARBA00023015"/>
    </source>
</evidence>
<protein>
    <recommendedName>
        <fullName evidence="6">Transcription antitermination protein NusB</fullName>
    </recommendedName>
    <alternativeName>
        <fullName evidence="6">Antitermination factor NusB</fullName>
    </alternativeName>
</protein>
<evidence type="ECO:0000313" key="9">
    <source>
        <dbReference type="Proteomes" id="UP001623591"/>
    </source>
</evidence>
<comment type="similarity">
    <text evidence="1 6">Belongs to the NusB family.</text>
</comment>
<gene>
    <name evidence="6 8" type="primary">nusB</name>
    <name evidence="8" type="ORF">ACJDUG_06910</name>
</gene>
<evidence type="ECO:0000256" key="6">
    <source>
        <dbReference type="HAMAP-Rule" id="MF_00073"/>
    </source>
</evidence>
<dbReference type="HAMAP" id="MF_00073">
    <property type="entry name" value="NusB"/>
    <property type="match status" value="1"/>
</dbReference>
<sequence length="136" mass="15855">MNRRRSREIAMALQFEMSINKGDFNDILDSYKENTEEDLKEIDFAYITNTLKGIQENCEAIDSKIEKYLVNWKISRLSKIDLAILRICTYEIIYEADIPNKVSVNEGIELAKKYSDDKSFQFINGVLDNINKETNN</sequence>
<dbReference type="Proteomes" id="UP001623591">
    <property type="component" value="Unassembled WGS sequence"/>
</dbReference>
<evidence type="ECO:0000313" key="8">
    <source>
        <dbReference type="EMBL" id="MFL0246695.1"/>
    </source>
</evidence>
<evidence type="ECO:0000256" key="5">
    <source>
        <dbReference type="ARBA" id="ARBA00023163"/>
    </source>
</evidence>
<evidence type="ECO:0000256" key="3">
    <source>
        <dbReference type="ARBA" id="ARBA00022884"/>
    </source>
</evidence>
<dbReference type="RefSeq" id="WP_406769170.1">
    <property type="nucleotide sequence ID" value="NZ_JBJHZZ010000003.1"/>
</dbReference>
<dbReference type="InterPro" id="IPR006027">
    <property type="entry name" value="NusB_RsmB_TIM44"/>
</dbReference>
<accession>A0ABW8T4S4</accession>
<dbReference type="InterPro" id="IPR035926">
    <property type="entry name" value="NusB-like_sf"/>
</dbReference>
<proteinExistence type="inferred from homology"/>
<keyword evidence="4 6" id="KW-0805">Transcription regulation</keyword>
<evidence type="ECO:0000256" key="1">
    <source>
        <dbReference type="ARBA" id="ARBA00005952"/>
    </source>
</evidence>
<dbReference type="SUPFAM" id="SSF48013">
    <property type="entry name" value="NusB-like"/>
    <property type="match status" value="1"/>
</dbReference>
<dbReference type="NCBIfam" id="TIGR01951">
    <property type="entry name" value="nusB"/>
    <property type="match status" value="1"/>
</dbReference>
<comment type="caution">
    <text evidence="8">The sequence shown here is derived from an EMBL/GenBank/DDBJ whole genome shotgun (WGS) entry which is preliminary data.</text>
</comment>
<name>A0ABW8T4S4_9CLOT</name>
<keyword evidence="9" id="KW-1185">Reference proteome</keyword>
<dbReference type="Gene3D" id="1.10.940.10">
    <property type="entry name" value="NusB-like"/>
    <property type="match status" value="1"/>
</dbReference>
<reference evidence="8 9" key="1">
    <citation type="submission" date="2024-11" db="EMBL/GenBank/DDBJ databases">
        <authorList>
            <person name="Heng Y.C."/>
            <person name="Lim A.C.H."/>
            <person name="Lee J.K.Y."/>
            <person name="Kittelmann S."/>
        </authorList>
    </citation>
    <scope>NUCLEOTIDE SEQUENCE [LARGE SCALE GENOMIC DNA]</scope>
    <source>
        <strain evidence="8 9">WILCCON 0185</strain>
    </source>
</reference>
<evidence type="ECO:0000256" key="2">
    <source>
        <dbReference type="ARBA" id="ARBA00022814"/>
    </source>
</evidence>
<dbReference type="InterPro" id="IPR011605">
    <property type="entry name" value="NusB_fam"/>
</dbReference>
<comment type="function">
    <text evidence="6">Involved in transcription antitermination. Required for transcription of ribosomal RNA (rRNA) genes. Binds specifically to the boxA antiterminator sequence of the ribosomal RNA (rrn) operons.</text>
</comment>
<feature type="domain" description="NusB/RsmB/TIM44" evidence="7">
    <location>
        <begin position="5"/>
        <end position="132"/>
    </location>
</feature>
<organism evidence="8 9">
    <name type="scientific">Candidatus Clostridium stratigraminis</name>
    <dbReference type="NCBI Taxonomy" id="3381661"/>
    <lineage>
        <taxon>Bacteria</taxon>
        <taxon>Bacillati</taxon>
        <taxon>Bacillota</taxon>
        <taxon>Clostridia</taxon>
        <taxon>Eubacteriales</taxon>
        <taxon>Clostridiaceae</taxon>
        <taxon>Clostridium</taxon>
    </lineage>
</organism>
<dbReference type="PANTHER" id="PTHR11078:SF3">
    <property type="entry name" value="ANTITERMINATION NUSB DOMAIN-CONTAINING PROTEIN"/>
    <property type="match status" value="1"/>
</dbReference>
<dbReference type="PANTHER" id="PTHR11078">
    <property type="entry name" value="N UTILIZATION SUBSTANCE PROTEIN B-RELATED"/>
    <property type="match status" value="1"/>
</dbReference>
<keyword evidence="5 6" id="KW-0804">Transcription</keyword>
<dbReference type="EMBL" id="JBJHZZ010000003">
    <property type="protein sequence ID" value="MFL0246695.1"/>
    <property type="molecule type" value="Genomic_DNA"/>
</dbReference>
<evidence type="ECO:0000259" key="7">
    <source>
        <dbReference type="Pfam" id="PF01029"/>
    </source>
</evidence>
<dbReference type="Pfam" id="PF01029">
    <property type="entry name" value="NusB"/>
    <property type="match status" value="1"/>
</dbReference>
<keyword evidence="3 6" id="KW-0694">RNA-binding</keyword>